<dbReference type="Pfam" id="PF00437">
    <property type="entry name" value="T2SSE"/>
    <property type="match status" value="1"/>
</dbReference>
<protein>
    <recommendedName>
        <fullName evidence="4">AAA+ ATPase domain-containing protein</fullName>
    </recommendedName>
</protein>
<gene>
    <name evidence="5" type="ORF">COT81_03870</name>
</gene>
<dbReference type="CDD" id="cd01129">
    <property type="entry name" value="PulE-GspE-like"/>
    <property type="match status" value="1"/>
</dbReference>
<dbReference type="Gene3D" id="3.40.50.300">
    <property type="entry name" value="P-loop containing nucleotide triphosphate hydrolases"/>
    <property type="match status" value="1"/>
</dbReference>
<evidence type="ECO:0000256" key="2">
    <source>
        <dbReference type="ARBA" id="ARBA00022741"/>
    </source>
</evidence>
<comment type="caution">
    <text evidence="5">The sequence shown here is derived from an EMBL/GenBank/DDBJ whole genome shotgun (WGS) entry which is preliminary data.</text>
</comment>
<dbReference type="PANTHER" id="PTHR30258">
    <property type="entry name" value="TYPE II SECRETION SYSTEM PROTEIN GSPE-RELATED"/>
    <property type="match status" value="1"/>
</dbReference>
<feature type="domain" description="AAA+ ATPase" evidence="4">
    <location>
        <begin position="314"/>
        <end position="435"/>
    </location>
</feature>
<evidence type="ECO:0000313" key="5">
    <source>
        <dbReference type="EMBL" id="PIS04929.1"/>
    </source>
</evidence>
<dbReference type="InterPro" id="IPR001482">
    <property type="entry name" value="T2SS/T4SS_dom"/>
</dbReference>
<dbReference type="FunFam" id="3.40.50.300:FF:000398">
    <property type="entry name" value="Type IV pilus assembly ATPase PilB"/>
    <property type="match status" value="1"/>
</dbReference>
<proteinExistence type="inferred from homology"/>
<dbReference type="GO" id="GO:0005886">
    <property type="term" value="C:plasma membrane"/>
    <property type="evidence" value="ECO:0007669"/>
    <property type="project" value="TreeGrafter"/>
</dbReference>
<dbReference type="SUPFAM" id="SSF160246">
    <property type="entry name" value="EspE N-terminal domain-like"/>
    <property type="match status" value="1"/>
</dbReference>
<name>A0A2H0W0P0_9BACT</name>
<dbReference type="EMBL" id="PEZZ01000030">
    <property type="protein sequence ID" value="PIS04929.1"/>
    <property type="molecule type" value="Genomic_DNA"/>
</dbReference>
<dbReference type="AlphaFoldDB" id="A0A2H0W0P0"/>
<dbReference type="SUPFAM" id="SSF52540">
    <property type="entry name" value="P-loop containing nucleoside triphosphate hydrolases"/>
    <property type="match status" value="1"/>
</dbReference>
<dbReference type="Proteomes" id="UP000230935">
    <property type="component" value="Unassembled WGS sequence"/>
</dbReference>
<dbReference type="Gene3D" id="3.30.300.160">
    <property type="entry name" value="Type II secretion system, protein E, N-terminal domain"/>
    <property type="match status" value="1"/>
</dbReference>
<dbReference type="GO" id="GO:0016887">
    <property type="term" value="F:ATP hydrolysis activity"/>
    <property type="evidence" value="ECO:0007669"/>
    <property type="project" value="TreeGrafter"/>
</dbReference>
<dbReference type="Pfam" id="PF05157">
    <property type="entry name" value="MshEN"/>
    <property type="match status" value="1"/>
</dbReference>
<dbReference type="SMART" id="SM00382">
    <property type="entry name" value="AAA"/>
    <property type="match status" value="1"/>
</dbReference>
<reference evidence="6" key="1">
    <citation type="submission" date="2017-09" db="EMBL/GenBank/DDBJ databases">
        <title>Depth-based differentiation of microbial function through sediment-hosted aquifers and enrichment of novel symbionts in the deep terrestrial subsurface.</title>
        <authorList>
            <person name="Probst A.J."/>
            <person name="Ladd B."/>
            <person name="Jarett J.K."/>
            <person name="Geller-Mcgrath D.E."/>
            <person name="Sieber C.M.K."/>
            <person name="Emerson J.B."/>
            <person name="Anantharaman K."/>
            <person name="Thomas B.C."/>
            <person name="Malmstrom R."/>
            <person name="Stieglmeier M."/>
            <person name="Klingl A."/>
            <person name="Woyke T."/>
            <person name="Ryan C.M."/>
            <person name="Banfield J.F."/>
        </authorList>
    </citation>
    <scope>NUCLEOTIDE SEQUENCE [LARGE SCALE GENOMIC DNA]</scope>
</reference>
<sequence>MVLKKFNNLYYKLWKELENEGLLTKDEFKGVLKQARNERKYVTHLLLENVNYPDDVLLKVYERVFEAPKVNLHKRQISPQILNLIPKEVAEMYSVVLFKKDRNIINVATTAPENQQTIDFIKKKTGLEPFVFVTTPKDIQIALRRYKNKLADEFEQIIKSSMKEAMDVDDTEENMANFVPVIKMVDSILDRGLLNKASDVHIEPNGRKVTVRFRVDGMLQKVVELPKQLHPAILARIKLIAKLKIDEHKKPQDGRFNYRYEDRDVAMRVSVMPTMYGSKIVLRILDTTEKDFSLTKLGLNKRDYTFIKSEANKTQGMLLVTGPTGSGKTTTLYTILRLLNKEDVNICTIEDPIEYGLDGINQSQINPNGGVTFASGLRSLLRQDPNILMVGEIRDQETGEISVNSAMTGHLVLSTLHTNSAFLAPQRLIEMGVQPYLVASVVDTIIGQRLVRKICSSCRSYVRTDSKAFERYQRYFDLQKIFLKLQKLGYINADEKFENIKFGKGRGCNKCNKSGYRGRIGIYEMLRNDDHIHKMILANASADDIRSYAVEQGALTMQEDGLLKVFEGKTTLDEVIRVTYQ</sequence>
<organism evidence="5 6">
    <name type="scientific">Candidatus Buchananbacteria bacterium CG10_big_fil_rev_8_21_14_0_10_42_9</name>
    <dbReference type="NCBI Taxonomy" id="1974526"/>
    <lineage>
        <taxon>Bacteria</taxon>
        <taxon>Candidatus Buchananiibacteriota</taxon>
    </lineage>
</organism>
<dbReference type="GO" id="GO:0005524">
    <property type="term" value="F:ATP binding"/>
    <property type="evidence" value="ECO:0007669"/>
    <property type="project" value="UniProtKB-KW"/>
</dbReference>
<evidence type="ECO:0000256" key="3">
    <source>
        <dbReference type="ARBA" id="ARBA00022840"/>
    </source>
</evidence>
<dbReference type="InterPro" id="IPR037257">
    <property type="entry name" value="T2SS_E_N_sf"/>
</dbReference>
<evidence type="ECO:0000313" key="6">
    <source>
        <dbReference type="Proteomes" id="UP000230935"/>
    </source>
</evidence>
<dbReference type="Gene3D" id="3.30.450.90">
    <property type="match status" value="1"/>
</dbReference>
<keyword evidence="3" id="KW-0067">ATP-binding</keyword>
<keyword evidence="2" id="KW-0547">Nucleotide-binding</keyword>
<dbReference type="InterPro" id="IPR027417">
    <property type="entry name" value="P-loop_NTPase"/>
</dbReference>
<dbReference type="PANTHER" id="PTHR30258:SF1">
    <property type="entry name" value="PROTEIN TRANSPORT PROTEIN HOFB HOMOLOG"/>
    <property type="match status" value="1"/>
</dbReference>
<evidence type="ECO:0000259" key="4">
    <source>
        <dbReference type="SMART" id="SM00382"/>
    </source>
</evidence>
<comment type="similarity">
    <text evidence="1">Belongs to the GSP E family.</text>
</comment>
<accession>A0A2H0W0P0</accession>
<evidence type="ECO:0000256" key="1">
    <source>
        <dbReference type="ARBA" id="ARBA00006611"/>
    </source>
</evidence>
<dbReference type="InterPro" id="IPR003593">
    <property type="entry name" value="AAA+_ATPase"/>
</dbReference>
<dbReference type="InterPro" id="IPR007831">
    <property type="entry name" value="T2SS_GspE_N"/>
</dbReference>